<feature type="chain" id="PRO_5042910394" evidence="2">
    <location>
        <begin position="22"/>
        <end position="217"/>
    </location>
</feature>
<dbReference type="Proteomes" id="UP001319104">
    <property type="component" value="Unassembled WGS sequence"/>
</dbReference>
<keyword evidence="4" id="KW-1185">Reference proteome</keyword>
<protein>
    <submittedName>
        <fullName evidence="3">Outer membrane lipoprotein carrier protein LolA</fullName>
    </submittedName>
</protein>
<evidence type="ECO:0000256" key="2">
    <source>
        <dbReference type="SAM" id="SignalP"/>
    </source>
</evidence>
<dbReference type="PANTHER" id="PTHR35869:SF1">
    <property type="entry name" value="OUTER-MEMBRANE LIPOPROTEIN CARRIER PROTEIN"/>
    <property type="match status" value="1"/>
</dbReference>
<dbReference type="InterPro" id="IPR004564">
    <property type="entry name" value="OM_lipoprot_carrier_LolA-like"/>
</dbReference>
<reference evidence="3 4" key="1">
    <citation type="submission" date="2021-05" db="EMBL/GenBank/DDBJ databases">
        <authorList>
            <person name="Zhang Z.D."/>
            <person name="Osman G."/>
        </authorList>
    </citation>
    <scope>NUCLEOTIDE SEQUENCE [LARGE SCALE GENOMIC DNA]</scope>
    <source>
        <strain evidence="3 4">KCTC 32217</strain>
    </source>
</reference>
<sequence length="217" mass="25105">MRKFNFLTFVLFAGIFFGAFAQKDQQAKNLLDAVSKRYQNMNGMEGKFEYTFTHDQDDIDQTNSGKVSLKGNMYRLTLPNQEIWNDGKTSWTLIKSDGFQEVTISEVDGDIDELTPSNVYNLYKKGYNYKLKDEKKLNGKSVQEVELTAENKNNQFQRIILYIDKGNNNIQGWKMWDNSGGVLDYQFKDLKTDANLPDSHFVFHKGEHPGVEIIDLR</sequence>
<gene>
    <name evidence="3" type="ORF">KI659_16245</name>
</gene>
<evidence type="ECO:0000313" key="4">
    <source>
        <dbReference type="Proteomes" id="UP001319104"/>
    </source>
</evidence>
<dbReference type="AlphaFoldDB" id="A0AAP2CKV5"/>
<evidence type="ECO:0000313" key="3">
    <source>
        <dbReference type="EMBL" id="MBS9525569.1"/>
    </source>
</evidence>
<dbReference type="SUPFAM" id="SSF89392">
    <property type="entry name" value="Prokaryotic lipoproteins and lipoprotein localization factors"/>
    <property type="match status" value="1"/>
</dbReference>
<name>A0AAP2CKV5_9BACT</name>
<feature type="signal peptide" evidence="2">
    <location>
        <begin position="1"/>
        <end position="21"/>
    </location>
</feature>
<dbReference type="EMBL" id="JAHCMY010000014">
    <property type="protein sequence ID" value="MBS9525569.1"/>
    <property type="molecule type" value="Genomic_DNA"/>
</dbReference>
<evidence type="ECO:0000256" key="1">
    <source>
        <dbReference type="ARBA" id="ARBA00022729"/>
    </source>
</evidence>
<dbReference type="PANTHER" id="PTHR35869">
    <property type="entry name" value="OUTER-MEMBRANE LIPOPROTEIN CARRIER PROTEIN"/>
    <property type="match status" value="1"/>
</dbReference>
<dbReference type="Gene3D" id="2.50.20.10">
    <property type="entry name" value="Lipoprotein localisation LolA/LolB/LppX"/>
    <property type="match status" value="1"/>
</dbReference>
<organism evidence="3 4">
    <name type="scientific">Litoribacter ruber</name>
    <dbReference type="NCBI Taxonomy" id="702568"/>
    <lineage>
        <taxon>Bacteria</taxon>
        <taxon>Pseudomonadati</taxon>
        <taxon>Bacteroidota</taxon>
        <taxon>Cytophagia</taxon>
        <taxon>Cytophagales</taxon>
        <taxon>Cyclobacteriaceae</taxon>
        <taxon>Litoribacter</taxon>
    </lineage>
</organism>
<dbReference type="CDD" id="cd16325">
    <property type="entry name" value="LolA"/>
    <property type="match status" value="1"/>
</dbReference>
<dbReference type="Pfam" id="PF16584">
    <property type="entry name" value="LolA_2"/>
    <property type="match status" value="1"/>
</dbReference>
<keyword evidence="1 2" id="KW-0732">Signal</keyword>
<proteinExistence type="predicted"/>
<dbReference type="InterPro" id="IPR029046">
    <property type="entry name" value="LolA/LolB/LppX"/>
</dbReference>
<comment type="caution">
    <text evidence="3">The sequence shown here is derived from an EMBL/GenBank/DDBJ whole genome shotgun (WGS) entry which is preliminary data.</text>
</comment>
<accession>A0AAP2CKV5</accession>
<keyword evidence="3" id="KW-0449">Lipoprotein</keyword>
<dbReference type="RefSeq" id="WP_213946429.1">
    <property type="nucleotide sequence ID" value="NZ_JAHCMY010000014.1"/>
</dbReference>